<dbReference type="RefSeq" id="WP_254270781.1">
    <property type="nucleotide sequence ID" value="NZ_CP100403.1"/>
</dbReference>
<proteinExistence type="predicted"/>
<name>A0ABD5Q838_9EURY</name>
<evidence type="ECO:0000313" key="1">
    <source>
        <dbReference type="EMBL" id="MFC4826826.1"/>
    </source>
</evidence>
<protein>
    <submittedName>
        <fullName evidence="1">DUF6735 family protein</fullName>
    </submittedName>
</protein>
<organism evidence="1 2">
    <name type="scientific">Halorussus aquaticus</name>
    <dbReference type="NCBI Taxonomy" id="2953748"/>
    <lineage>
        <taxon>Archaea</taxon>
        <taxon>Methanobacteriati</taxon>
        <taxon>Methanobacteriota</taxon>
        <taxon>Stenosarchaea group</taxon>
        <taxon>Halobacteria</taxon>
        <taxon>Halobacteriales</taxon>
        <taxon>Haladaptataceae</taxon>
        <taxon>Halorussus</taxon>
    </lineage>
</organism>
<dbReference type="GeneID" id="73047965"/>
<reference evidence="1 2" key="1">
    <citation type="journal article" date="2019" name="Int. J. Syst. Evol. Microbiol.">
        <title>The Global Catalogue of Microorganisms (GCM) 10K type strain sequencing project: providing services to taxonomists for standard genome sequencing and annotation.</title>
        <authorList>
            <consortium name="The Broad Institute Genomics Platform"/>
            <consortium name="The Broad Institute Genome Sequencing Center for Infectious Disease"/>
            <person name="Wu L."/>
            <person name="Ma J."/>
        </authorList>
    </citation>
    <scope>NUCLEOTIDE SEQUENCE [LARGE SCALE GENOMIC DNA]</scope>
    <source>
        <strain evidence="1 2">XZYJ18</strain>
    </source>
</reference>
<comment type="caution">
    <text evidence="1">The sequence shown here is derived from an EMBL/GenBank/DDBJ whole genome shotgun (WGS) entry which is preliminary data.</text>
</comment>
<evidence type="ECO:0000313" key="2">
    <source>
        <dbReference type="Proteomes" id="UP001595945"/>
    </source>
</evidence>
<keyword evidence="2" id="KW-1185">Reference proteome</keyword>
<dbReference type="InterPro" id="IPR046622">
    <property type="entry name" value="DUF6735"/>
</dbReference>
<accession>A0ABD5Q838</accession>
<dbReference type="Proteomes" id="UP001595945">
    <property type="component" value="Unassembled WGS sequence"/>
</dbReference>
<sequence>MTRWFCMGYRTLITYERPDAPHTLHYSHNGALDYRLKHQLTTETPFGGDHPNQWAHDQYEALQSSTETTAGAYAVDRQSRTPVNPDPITVGVSLDEIPSEYLDYLHHEAFYVVSLDFEVTAYRTRWLGLEYDCEAVEASETTGNGVLQSVSWRDGEPRHEEYSHGQFQALKDVVGDRVDDGELTLGEARACIVKKLRAWSRDETAVIGPHDSVL</sequence>
<gene>
    <name evidence="1" type="ORF">ACFO9K_21465</name>
</gene>
<dbReference type="EMBL" id="JBHSHT010000003">
    <property type="protein sequence ID" value="MFC4826826.1"/>
    <property type="molecule type" value="Genomic_DNA"/>
</dbReference>
<dbReference type="Pfam" id="PF20509">
    <property type="entry name" value="DUF6735"/>
    <property type="match status" value="1"/>
</dbReference>
<dbReference type="AlphaFoldDB" id="A0ABD5Q838"/>